<evidence type="ECO:0000256" key="2">
    <source>
        <dbReference type="ARBA" id="ARBA00022722"/>
    </source>
</evidence>
<dbReference type="AlphaFoldDB" id="A0A0V0QTX2"/>
<dbReference type="GO" id="GO:0046872">
    <property type="term" value="F:metal ion binding"/>
    <property type="evidence" value="ECO:0007669"/>
    <property type="project" value="UniProtKB-KW"/>
</dbReference>
<evidence type="ECO:0000256" key="1">
    <source>
        <dbReference type="ARBA" id="ARBA00009547"/>
    </source>
</evidence>
<keyword evidence="8" id="KW-0732">Signal</keyword>
<keyword evidence="4" id="KW-0255">Endonuclease</keyword>
<name>A0A0V0QTX2_PSEPJ</name>
<dbReference type="GO" id="GO:0004519">
    <property type="term" value="F:endonuclease activity"/>
    <property type="evidence" value="ECO:0007669"/>
    <property type="project" value="UniProtKB-KW"/>
</dbReference>
<dbReference type="FunCoup" id="A0A0V0QTX2">
    <property type="interactions" value="1"/>
</dbReference>
<organism evidence="9 10">
    <name type="scientific">Pseudocohnilembus persalinus</name>
    <name type="common">Ciliate</name>
    <dbReference type="NCBI Taxonomy" id="266149"/>
    <lineage>
        <taxon>Eukaryota</taxon>
        <taxon>Sar</taxon>
        <taxon>Alveolata</taxon>
        <taxon>Ciliophora</taxon>
        <taxon>Intramacronucleata</taxon>
        <taxon>Oligohymenophorea</taxon>
        <taxon>Scuticociliatia</taxon>
        <taxon>Philasterida</taxon>
        <taxon>Pseudocohnilembidae</taxon>
        <taxon>Pseudocohnilembus</taxon>
    </lineage>
</organism>
<dbReference type="PANTHER" id="PTHR33146">
    <property type="entry name" value="ENDONUCLEASE 4"/>
    <property type="match status" value="1"/>
</dbReference>
<dbReference type="GO" id="GO:0003676">
    <property type="term" value="F:nucleic acid binding"/>
    <property type="evidence" value="ECO:0007669"/>
    <property type="project" value="InterPro"/>
</dbReference>
<evidence type="ECO:0000313" key="9">
    <source>
        <dbReference type="EMBL" id="KRX05349.1"/>
    </source>
</evidence>
<dbReference type="InParanoid" id="A0A0V0QTX2"/>
<dbReference type="CDD" id="cd11010">
    <property type="entry name" value="S1-P1_nuclease"/>
    <property type="match status" value="1"/>
</dbReference>
<keyword evidence="10" id="KW-1185">Reference proteome</keyword>
<dbReference type="PANTHER" id="PTHR33146:SF10">
    <property type="entry name" value="STRAND-SPECIFIC NUCLEASE, PUTATIVE-RELATED"/>
    <property type="match status" value="1"/>
</dbReference>
<keyword evidence="2" id="KW-0540">Nuclease</keyword>
<dbReference type="Pfam" id="PF02265">
    <property type="entry name" value="S1-P1_nuclease"/>
    <property type="match status" value="1"/>
</dbReference>
<dbReference type="GO" id="GO:0016788">
    <property type="term" value="F:hydrolase activity, acting on ester bonds"/>
    <property type="evidence" value="ECO:0007669"/>
    <property type="project" value="InterPro"/>
</dbReference>
<dbReference type="OrthoDB" id="441446at2759"/>
<comment type="caution">
    <text evidence="9">The sequence shown here is derived from an EMBL/GenBank/DDBJ whole genome shotgun (WGS) entry which is preliminary data.</text>
</comment>
<evidence type="ECO:0000256" key="7">
    <source>
        <dbReference type="ARBA" id="ARBA00023180"/>
    </source>
</evidence>
<accession>A0A0V0QTX2</accession>
<sequence length="358" mass="42183">MKFLIVILFLATQVLSWWENGHMLVAQIAKNELLNSRLKVWNRANQLVKSMNGLDSDINDSFVTSAVWPDDIKDKAMNFWDLWHYYGRPINPNGDYLQQSPIEAESNAMDFLERAIFEFSKDYDDKDLNMQKAIFIRFVLHVVGDLHQPLHNVNMFNATYPSPDGDLGGNMQYIYDLKDRKMLLHSFWDQGAQAFQGPEYDPFSRPLNDTAKQWLQQWGEDLAKEYPKSYFEGKDTNMDFYEWSREAWIIARDFSYPLTYETNQLTEEYVNQAQEICKSQVVLGGYRLANFLEMILFDYDKSQEILEKVSGYREARKMGIQREIYQKIGNLRKPKAQEQVKNNEVVDQVYGKFTFMEE</sequence>
<feature type="signal peptide" evidence="8">
    <location>
        <begin position="1"/>
        <end position="16"/>
    </location>
</feature>
<dbReference type="InterPro" id="IPR008947">
    <property type="entry name" value="PLipase_C/P1_nuclease_dom_sf"/>
</dbReference>
<evidence type="ECO:0000256" key="5">
    <source>
        <dbReference type="ARBA" id="ARBA00022801"/>
    </source>
</evidence>
<feature type="chain" id="PRO_5006867584" evidence="8">
    <location>
        <begin position="17"/>
        <end position="358"/>
    </location>
</feature>
<evidence type="ECO:0000256" key="4">
    <source>
        <dbReference type="ARBA" id="ARBA00022759"/>
    </source>
</evidence>
<dbReference type="InterPro" id="IPR003154">
    <property type="entry name" value="S1/P1nuclease"/>
</dbReference>
<keyword evidence="7" id="KW-0325">Glycoprotein</keyword>
<gene>
    <name evidence="9" type="ORF">PPERSA_00650</name>
</gene>
<keyword evidence="3" id="KW-0479">Metal-binding</keyword>
<protein>
    <submittedName>
        <fullName evidence="9">Phospholipase C/P1 nuclease domain</fullName>
    </submittedName>
</protein>
<comment type="similarity">
    <text evidence="1">Belongs to the nuclease type I family.</text>
</comment>
<evidence type="ECO:0000313" key="10">
    <source>
        <dbReference type="Proteomes" id="UP000054937"/>
    </source>
</evidence>
<dbReference type="OMA" id="HYIDIPF"/>
<dbReference type="GO" id="GO:0006308">
    <property type="term" value="P:DNA catabolic process"/>
    <property type="evidence" value="ECO:0007669"/>
    <property type="project" value="InterPro"/>
</dbReference>
<evidence type="ECO:0000256" key="8">
    <source>
        <dbReference type="SAM" id="SignalP"/>
    </source>
</evidence>
<reference evidence="9 10" key="1">
    <citation type="journal article" date="2015" name="Sci. Rep.">
        <title>Genome of the facultative scuticociliatosis pathogen Pseudocohnilembus persalinus provides insight into its virulence through horizontal gene transfer.</title>
        <authorList>
            <person name="Xiong J."/>
            <person name="Wang G."/>
            <person name="Cheng J."/>
            <person name="Tian M."/>
            <person name="Pan X."/>
            <person name="Warren A."/>
            <person name="Jiang C."/>
            <person name="Yuan D."/>
            <person name="Miao W."/>
        </authorList>
    </citation>
    <scope>NUCLEOTIDE SEQUENCE [LARGE SCALE GENOMIC DNA]</scope>
    <source>
        <strain evidence="9">36N120E</strain>
    </source>
</reference>
<evidence type="ECO:0000256" key="6">
    <source>
        <dbReference type="ARBA" id="ARBA00023157"/>
    </source>
</evidence>
<evidence type="ECO:0000256" key="3">
    <source>
        <dbReference type="ARBA" id="ARBA00022723"/>
    </source>
</evidence>
<proteinExistence type="inferred from homology"/>
<keyword evidence="6" id="KW-1015">Disulfide bond</keyword>
<keyword evidence="5" id="KW-0378">Hydrolase</keyword>
<dbReference type="EMBL" id="LDAU01000109">
    <property type="protein sequence ID" value="KRX05349.1"/>
    <property type="molecule type" value="Genomic_DNA"/>
</dbReference>
<dbReference type="Proteomes" id="UP000054937">
    <property type="component" value="Unassembled WGS sequence"/>
</dbReference>
<dbReference type="SUPFAM" id="SSF48537">
    <property type="entry name" value="Phospholipase C/P1 nuclease"/>
    <property type="match status" value="1"/>
</dbReference>
<dbReference type="Gene3D" id="1.10.575.10">
    <property type="entry name" value="P1 Nuclease"/>
    <property type="match status" value="1"/>
</dbReference>